<feature type="transmembrane region" description="Helical" evidence="5">
    <location>
        <begin position="147"/>
        <end position="166"/>
    </location>
</feature>
<feature type="transmembrane region" description="Helical" evidence="5">
    <location>
        <begin position="312"/>
        <end position="332"/>
    </location>
</feature>
<dbReference type="PANTHER" id="PTHR15948">
    <property type="entry name" value="G-PROTEIN COUPLED RECEPTOR 89-RELATED"/>
    <property type="match status" value="1"/>
</dbReference>
<evidence type="ECO:0000256" key="4">
    <source>
        <dbReference type="ARBA" id="ARBA00023136"/>
    </source>
</evidence>
<accession>A0AAF0JFK9</accession>
<keyword evidence="3 5" id="KW-1133">Transmembrane helix</keyword>
<keyword evidence="2 5" id="KW-0812">Transmembrane</keyword>
<dbReference type="AlphaFoldDB" id="A0AAF0JFK9"/>
<feature type="transmembrane region" description="Helical" evidence="5">
    <location>
        <begin position="375"/>
        <end position="398"/>
    </location>
</feature>
<feature type="domain" description="Golgi pH regulator conserved" evidence="7">
    <location>
        <begin position="181"/>
        <end position="241"/>
    </location>
</feature>
<feature type="transmembrane region" description="Helical" evidence="5">
    <location>
        <begin position="451"/>
        <end position="470"/>
    </location>
</feature>
<dbReference type="GO" id="GO:0016020">
    <property type="term" value="C:membrane"/>
    <property type="evidence" value="ECO:0007669"/>
    <property type="project" value="UniProtKB-SubCell"/>
</dbReference>
<dbReference type="EMBL" id="CP118380">
    <property type="protein sequence ID" value="WFD44820.1"/>
    <property type="molecule type" value="Genomic_DNA"/>
</dbReference>
<name>A0AAF0JFK9_9BASI</name>
<dbReference type="Pfam" id="PF12430">
    <property type="entry name" value="ABA_GPCR"/>
    <property type="match status" value="1"/>
</dbReference>
<dbReference type="PANTHER" id="PTHR15948:SF0">
    <property type="entry name" value="GOLGI PH REGULATOR A-RELATED"/>
    <property type="match status" value="1"/>
</dbReference>
<feature type="transmembrane region" description="Helical" evidence="5">
    <location>
        <begin position="6"/>
        <end position="28"/>
    </location>
</feature>
<feature type="transmembrane region" description="Helical" evidence="5">
    <location>
        <begin position="77"/>
        <end position="99"/>
    </location>
</feature>
<organism evidence="8 9">
    <name type="scientific">Malassezia psittaci</name>
    <dbReference type="NCBI Taxonomy" id="1821823"/>
    <lineage>
        <taxon>Eukaryota</taxon>
        <taxon>Fungi</taxon>
        <taxon>Dikarya</taxon>
        <taxon>Basidiomycota</taxon>
        <taxon>Ustilaginomycotina</taxon>
        <taxon>Malasseziomycetes</taxon>
        <taxon>Malasseziales</taxon>
        <taxon>Malasseziaceae</taxon>
        <taxon>Malassezia</taxon>
    </lineage>
</organism>
<dbReference type="InterPro" id="IPR022535">
    <property type="entry name" value="Golgi_pH-regulator_cons_dom"/>
</dbReference>
<dbReference type="Proteomes" id="UP001214628">
    <property type="component" value="Chromosome 6"/>
</dbReference>
<protein>
    <recommendedName>
        <fullName evidence="10">Golgi pH regulator</fullName>
    </recommendedName>
</protein>
<proteinExistence type="predicted"/>
<feature type="domain" description="Abscisic acid G-protein coupled receptor-like" evidence="6">
    <location>
        <begin position="307"/>
        <end position="477"/>
    </location>
</feature>
<evidence type="ECO:0000259" key="7">
    <source>
        <dbReference type="Pfam" id="PF12537"/>
    </source>
</evidence>
<keyword evidence="9" id="KW-1185">Reference proteome</keyword>
<evidence type="ECO:0000256" key="5">
    <source>
        <dbReference type="SAM" id="Phobius"/>
    </source>
</evidence>
<dbReference type="InterPro" id="IPR025969">
    <property type="entry name" value="ABA_GPCR_dom"/>
</dbReference>
<evidence type="ECO:0000256" key="2">
    <source>
        <dbReference type="ARBA" id="ARBA00022692"/>
    </source>
</evidence>
<feature type="transmembrane region" description="Helical" evidence="5">
    <location>
        <begin position="186"/>
        <end position="209"/>
    </location>
</feature>
<feature type="transmembrane region" description="Helical" evidence="5">
    <location>
        <begin position="111"/>
        <end position="135"/>
    </location>
</feature>
<evidence type="ECO:0000313" key="8">
    <source>
        <dbReference type="EMBL" id="WFD44820.1"/>
    </source>
</evidence>
<evidence type="ECO:0000256" key="3">
    <source>
        <dbReference type="ARBA" id="ARBA00022989"/>
    </source>
</evidence>
<feature type="transmembrane region" description="Helical" evidence="5">
    <location>
        <begin position="410"/>
        <end position="431"/>
    </location>
</feature>
<sequence length="488" mass="53648">MSGGAWVVVLVVRAALGSCAVLVLPWLLGEVSYVSLEPQASWDAGTLPRVAHMRTRSESIAHTYVQAVRRQFNLSSVLFCVALEESATLLVLVLLQHSYGDAVWIHRNWNFSLALMLTLIVLGLPLAACFLLCFSGGKKQKWNTSRAVGTTVLFLAWCWAFLRVPLPHSVVVATSGTTGFILARAGMLGVIMIATLSGSAAAGAICDSYENLVIRRRKRWRESDRRSAQESFQRACLDLQTAQSTAAQIEDAIQQEAPRSSWIPWSKSTKQRELQAIRTEIIGLEAMATTMRSDLDMIEEEERRARYQRTPLGRILLLGGHGFSAYCAFRLLQCVVNLVLLGYRAPSSDFVSAALAHAVRFFGVELDVALWAPRIGFLLVGGLIVLRMRVLLSTLAALIRSVSAGISAQFLVLFTAEVVCIYTLAALIQLHANVGTTNSSTNTLLATLPEFQRVFGALFDVVFLIVALLTNAYRWFQWQSDAFAAFAS</sequence>
<evidence type="ECO:0000313" key="9">
    <source>
        <dbReference type="Proteomes" id="UP001214628"/>
    </source>
</evidence>
<keyword evidence="4 5" id="KW-0472">Membrane</keyword>
<dbReference type="Pfam" id="PF12537">
    <property type="entry name" value="GPHR_N"/>
    <property type="match status" value="1"/>
</dbReference>
<evidence type="ECO:0000256" key="1">
    <source>
        <dbReference type="ARBA" id="ARBA00004141"/>
    </source>
</evidence>
<gene>
    <name evidence="8" type="ORF">MPSI1_003491</name>
</gene>
<comment type="subcellular location">
    <subcellularLocation>
        <location evidence="1">Membrane</location>
        <topology evidence="1">Multi-pass membrane protein</topology>
    </subcellularLocation>
</comment>
<reference evidence="8" key="1">
    <citation type="submission" date="2023-02" db="EMBL/GenBank/DDBJ databases">
        <title>Mating type loci evolution in Malassezia.</title>
        <authorList>
            <person name="Coelho M.A."/>
        </authorList>
    </citation>
    <scope>NUCLEOTIDE SEQUENCE</scope>
    <source>
        <strain evidence="8">CBS 14136</strain>
    </source>
</reference>
<dbReference type="InterPro" id="IPR015672">
    <property type="entry name" value="GPHR/GTG"/>
</dbReference>
<evidence type="ECO:0000259" key="6">
    <source>
        <dbReference type="Pfam" id="PF12430"/>
    </source>
</evidence>
<evidence type="ECO:0008006" key="10">
    <source>
        <dbReference type="Google" id="ProtNLM"/>
    </source>
</evidence>